<dbReference type="InterPro" id="IPR029016">
    <property type="entry name" value="GAF-like_dom_sf"/>
</dbReference>
<dbReference type="InterPro" id="IPR031803">
    <property type="entry name" value="BAT_GAF/HTH-assoc"/>
</dbReference>
<organism evidence="5 6">
    <name type="scientific">Natronobacterium texcoconense</name>
    <dbReference type="NCBI Taxonomy" id="1095778"/>
    <lineage>
        <taxon>Archaea</taxon>
        <taxon>Methanobacteriati</taxon>
        <taxon>Methanobacteriota</taxon>
        <taxon>Stenosarchaea group</taxon>
        <taxon>Halobacteria</taxon>
        <taxon>Halobacteriales</taxon>
        <taxon>Natrialbaceae</taxon>
        <taxon>Natronobacterium</taxon>
    </lineage>
</organism>
<dbReference type="SUPFAM" id="SSF88659">
    <property type="entry name" value="Sigma3 and sigma4 domains of RNA polymerase sigma factors"/>
    <property type="match status" value="1"/>
</dbReference>
<dbReference type="Gene3D" id="3.30.450.20">
    <property type="entry name" value="PAS domain"/>
    <property type="match status" value="1"/>
</dbReference>
<dbReference type="InterPro" id="IPR000014">
    <property type="entry name" value="PAS"/>
</dbReference>
<evidence type="ECO:0000256" key="1">
    <source>
        <dbReference type="ARBA" id="ARBA00023015"/>
    </source>
</evidence>
<name>A0A1H1J3R3_NATTX</name>
<dbReference type="Proteomes" id="UP000198848">
    <property type="component" value="Unassembled WGS sequence"/>
</dbReference>
<keyword evidence="6" id="KW-1185">Reference proteome</keyword>
<proteinExistence type="predicted"/>
<dbReference type="PROSITE" id="PS50112">
    <property type="entry name" value="PAS"/>
    <property type="match status" value="1"/>
</dbReference>
<dbReference type="InterPro" id="IPR036388">
    <property type="entry name" value="WH-like_DNA-bd_sf"/>
</dbReference>
<dbReference type="InterPro" id="IPR035965">
    <property type="entry name" value="PAS-like_dom_sf"/>
</dbReference>
<dbReference type="Pfam" id="PF04967">
    <property type="entry name" value="HTH_10"/>
    <property type="match status" value="1"/>
</dbReference>
<dbReference type="Pfam" id="PF08448">
    <property type="entry name" value="PAS_4"/>
    <property type="match status" value="1"/>
</dbReference>
<dbReference type="AlphaFoldDB" id="A0A1H1J3R3"/>
<evidence type="ECO:0000313" key="6">
    <source>
        <dbReference type="Proteomes" id="UP000198848"/>
    </source>
</evidence>
<dbReference type="STRING" id="1095778.SAMN04489842_4091"/>
<dbReference type="CDD" id="cd00130">
    <property type="entry name" value="PAS"/>
    <property type="match status" value="1"/>
</dbReference>
<dbReference type="NCBIfam" id="TIGR00229">
    <property type="entry name" value="sensory_box"/>
    <property type="match status" value="1"/>
</dbReference>
<dbReference type="InterPro" id="IPR013324">
    <property type="entry name" value="RNA_pol_sigma_r3/r4-like"/>
</dbReference>
<dbReference type="EMBL" id="FNLC01000008">
    <property type="protein sequence ID" value="SDR44605.1"/>
    <property type="molecule type" value="Genomic_DNA"/>
</dbReference>
<evidence type="ECO:0000256" key="2">
    <source>
        <dbReference type="ARBA" id="ARBA00023163"/>
    </source>
</evidence>
<dbReference type="PANTHER" id="PTHR34236">
    <property type="entry name" value="DIMETHYL SULFOXIDE REDUCTASE TRANSCRIPTIONAL ACTIVATOR"/>
    <property type="match status" value="1"/>
</dbReference>
<dbReference type="Gene3D" id="1.10.10.10">
    <property type="entry name" value="Winged helix-like DNA-binding domain superfamily/Winged helix DNA-binding domain"/>
    <property type="match status" value="1"/>
</dbReference>
<evidence type="ECO:0000313" key="5">
    <source>
        <dbReference type="EMBL" id="SDR44605.1"/>
    </source>
</evidence>
<dbReference type="InterPro" id="IPR000700">
    <property type="entry name" value="PAS-assoc_C"/>
</dbReference>
<dbReference type="SUPFAM" id="SSF55785">
    <property type="entry name" value="PYP-like sensor domain (PAS domain)"/>
    <property type="match status" value="1"/>
</dbReference>
<dbReference type="InterPro" id="IPR013656">
    <property type="entry name" value="PAS_4"/>
</dbReference>
<reference evidence="6" key="1">
    <citation type="submission" date="2016-10" db="EMBL/GenBank/DDBJ databases">
        <authorList>
            <person name="Varghese N."/>
            <person name="Submissions S."/>
        </authorList>
    </citation>
    <scope>NUCLEOTIDE SEQUENCE [LARGE SCALE GENOMIC DNA]</scope>
    <source>
        <strain evidence="6">DSM 24767</strain>
    </source>
</reference>
<dbReference type="PANTHER" id="PTHR34236:SF1">
    <property type="entry name" value="DIMETHYL SULFOXIDE REDUCTASE TRANSCRIPTIONAL ACTIVATOR"/>
    <property type="match status" value="1"/>
</dbReference>
<dbReference type="Pfam" id="PF13185">
    <property type="entry name" value="GAF_2"/>
    <property type="match status" value="1"/>
</dbReference>
<accession>A0A1H1J3R3</accession>
<dbReference type="InterPro" id="IPR003018">
    <property type="entry name" value="GAF"/>
</dbReference>
<dbReference type="InterPro" id="IPR007050">
    <property type="entry name" value="HTH_bacterioopsin"/>
</dbReference>
<keyword evidence="1" id="KW-0805">Transcription regulation</keyword>
<feature type="domain" description="PAC" evidence="4">
    <location>
        <begin position="238"/>
        <end position="294"/>
    </location>
</feature>
<dbReference type="Pfam" id="PF15915">
    <property type="entry name" value="BAT"/>
    <property type="match status" value="1"/>
</dbReference>
<dbReference type="PROSITE" id="PS50113">
    <property type="entry name" value="PAC"/>
    <property type="match status" value="1"/>
</dbReference>
<evidence type="ECO:0000259" key="3">
    <source>
        <dbReference type="PROSITE" id="PS50112"/>
    </source>
</evidence>
<dbReference type="SMART" id="SM00065">
    <property type="entry name" value="GAF"/>
    <property type="match status" value="1"/>
</dbReference>
<protein>
    <submittedName>
        <fullName evidence="5">PAS domain S-box-containing protein</fullName>
    </submittedName>
</protein>
<dbReference type="Gene3D" id="3.30.450.40">
    <property type="match status" value="1"/>
</dbReference>
<dbReference type="SUPFAM" id="SSF55781">
    <property type="entry name" value="GAF domain-like"/>
    <property type="match status" value="1"/>
</dbReference>
<gene>
    <name evidence="5" type="ORF">SAMN04489842_4091</name>
</gene>
<feature type="domain" description="PAS" evidence="3">
    <location>
        <begin position="168"/>
        <end position="240"/>
    </location>
</feature>
<evidence type="ECO:0000259" key="4">
    <source>
        <dbReference type="PROSITE" id="PS50113"/>
    </source>
</evidence>
<keyword evidence="2" id="KW-0804">Transcription</keyword>
<sequence>MKKGRVRVRQLEMTQKENGSGADTVVVVTADSGTDRSLCEQLREATDLTVRAVEAAAVEMAAEEGSDHPEPAADTDATLGGVAPRELTALVLELEHSRPDTIEQFFESIDTEFVEDVPTVVAPWEGSEELAATAVRTAADDYVPIQRDDAVDRILESIESGTDRAPSNAEYHRIIADELPDEAFVIDEDGVYLEAKMSPDSVSLYTVSAEELVGSRLTDAFPAEVADRLQRCIGRAIETDEVQTIEYSGSTVEGSRRFEGRVVPIDERIDGKRAVVWLARDITERARREQQLRSQRAELETLNRINAVVRQVIETLVEASTRKTIERAVCEQLVDSELYCCSWIVERTGEDDFTYRIGAGEADTYLERVREIDVDRERPVERAARTGEVQATNHVLESNDLPEPLAEAAHEDEIRAGISVPIVYEDVTYGVLSVLAGREDAFSDSEQAGFELLGETMGFAIMAVRNRQLLFSDSVVELEFQIDGGDSFSFDLSNEYDCTTSLEWAGTGTDGRTYQFVTVEGLDGETALAEAKRHDSIEECRLIYSGNGSCTLEFRLTESGVRTLANHGATIRDVTVTDGVGTCLVEVPRNADVREIAEALSIVYENTELVARREIDRPVRTAAERRDRILDELTQRQLTTLRLAYYGGFFDWPRESTGEDIAEMMEVSPPTMHQHLRKALKTVLGEFFEERGRSPGESE</sequence>